<organism evidence="1 2">
    <name type="scientific">Wuchereria bancrofti</name>
    <dbReference type="NCBI Taxonomy" id="6293"/>
    <lineage>
        <taxon>Eukaryota</taxon>
        <taxon>Metazoa</taxon>
        <taxon>Ecdysozoa</taxon>
        <taxon>Nematoda</taxon>
        <taxon>Chromadorea</taxon>
        <taxon>Rhabditida</taxon>
        <taxon>Spirurina</taxon>
        <taxon>Spiruromorpha</taxon>
        <taxon>Filarioidea</taxon>
        <taxon>Onchocercidae</taxon>
        <taxon>Wuchereria</taxon>
    </lineage>
</organism>
<dbReference type="Proteomes" id="UP000004810">
    <property type="component" value="Unassembled WGS sequence"/>
</dbReference>
<accession>J9ELJ9</accession>
<proteinExistence type="predicted"/>
<name>J9ELJ9_WUCBA</name>
<gene>
    <name evidence="1" type="ORF">WUBG_12873</name>
</gene>
<sequence length="250" mass="28189">MRGSVASLPDSSKTLQNTDPNVTIDALVAELELNTDQTSIANKRRSFPTGNEFFVRHTNNCVKPISSQQMEQSNSIQSFAKTKSEYNIARKQQPQKLKDSFNEMTNMLQSVISDVTTSNELYRGRKYVQTGLKGSAVLSPFETINQEKLNPSKVEAMQSLFENKQHAKVWRRNISKNNSGNVQLAANVKDDENYCEINDFVVPRQEGSNPLQKIRPTFQSKRRLPPVVTPLRSEFIPAFPVTHPPPRPPG</sequence>
<protein>
    <submittedName>
        <fullName evidence="1">Uncharacterized protein</fullName>
    </submittedName>
</protein>
<comment type="caution">
    <text evidence="1">The sequence shown here is derived from an EMBL/GenBank/DDBJ whole genome shotgun (WGS) entry which is preliminary data.</text>
</comment>
<dbReference type="EMBL" id="ADBV01009391">
    <property type="protein sequence ID" value="EJW76219.1"/>
    <property type="molecule type" value="Genomic_DNA"/>
</dbReference>
<dbReference type="AlphaFoldDB" id="J9ELJ9"/>
<evidence type="ECO:0000313" key="2">
    <source>
        <dbReference type="Proteomes" id="UP000004810"/>
    </source>
</evidence>
<evidence type="ECO:0000313" key="1">
    <source>
        <dbReference type="EMBL" id="EJW76219.1"/>
    </source>
</evidence>
<reference evidence="2" key="1">
    <citation type="submission" date="2012-08" db="EMBL/GenBank/DDBJ databases">
        <title>The Genome Sequence of Wuchereria bancrofti.</title>
        <authorList>
            <person name="Nutman T.B."/>
            <person name="Fink D.L."/>
            <person name="Russ C."/>
            <person name="Young S."/>
            <person name="Zeng Q."/>
            <person name="Koehrsen M."/>
            <person name="Alvarado L."/>
            <person name="Berlin A."/>
            <person name="Chapman S.B."/>
            <person name="Chen Z."/>
            <person name="Freedman E."/>
            <person name="Gellesch M."/>
            <person name="Goldberg J."/>
            <person name="Griggs A."/>
            <person name="Gujja S."/>
            <person name="Heilman E.R."/>
            <person name="Heiman D."/>
            <person name="Hepburn T."/>
            <person name="Howarth C."/>
            <person name="Jen D."/>
            <person name="Larson L."/>
            <person name="Lewis B."/>
            <person name="Mehta T."/>
            <person name="Park D."/>
            <person name="Pearson M."/>
            <person name="Roberts A."/>
            <person name="Saif S."/>
            <person name="Shea T."/>
            <person name="Shenoy N."/>
            <person name="Sisk P."/>
            <person name="Stolte C."/>
            <person name="Sykes S."/>
            <person name="Walk T."/>
            <person name="White J."/>
            <person name="Yandava C."/>
            <person name="Haas B."/>
            <person name="Henn M.R."/>
            <person name="Nusbaum C."/>
            <person name="Birren B."/>
        </authorList>
    </citation>
    <scope>NUCLEOTIDE SEQUENCE [LARGE SCALE GENOMIC DNA]</scope>
    <source>
        <strain evidence="2">NA</strain>
    </source>
</reference>